<evidence type="ECO:0000313" key="2">
    <source>
        <dbReference type="EMBL" id="RCL78068.1"/>
    </source>
</evidence>
<keyword evidence="1" id="KW-1133">Transmembrane helix</keyword>
<gene>
    <name evidence="2" type="ORF">DBW69_01355</name>
</gene>
<organism evidence="2 3">
    <name type="scientific">PS1 clade bacterium</name>
    <dbReference type="NCBI Taxonomy" id="2175152"/>
    <lineage>
        <taxon>Bacteria</taxon>
        <taxon>Pseudomonadati</taxon>
        <taxon>Pseudomonadota</taxon>
        <taxon>Alphaproteobacteria</taxon>
        <taxon>PS1 clade</taxon>
    </lineage>
</organism>
<sequence length="77" mass="8984">MRLPVRLRKFIGMLLLLIVLFFYAMIVMTIAVSGWMPANGFVEFIFYLITGLAWTFPAGLIIWWMQKPEKKTDKEAV</sequence>
<protein>
    <submittedName>
        <fullName evidence="2">DUF2842 domain-containing protein</fullName>
    </submittedName>
</protein>
<dbReference type="InterPro" id="IPR021265">
    <property type="entry name" value="DUF2842"/>
</dbReference>
<feature type="transmembrane region" description="Helical" evidence="1">
    <location>
        <begin position="12"/>
        <end position="32"/>
    </location>
</feature>
<evidence type="ECO:0000313" key="3">
    <source>
        <dbReference type="Proteomes" id="UP000252132"/>
    </source>
</evidence>
<feature type="transmembrane region" description="Helical" evidence="1">
    <location>
        <begin position="44"/>
        <end position="65"/>
    </location>
</feature>
<comment type="caution">
    <text evidence="2">The sequence shown here is derived from an EMBL/GenBank/DDBJ whole genome shotgun (WGS) entry which is preliminary data.</text>
</comment>
<name>A0A368E1T1_9PROT</name>
<dbReference type="AlphaFoldDB" id="A0A368E1T1"/>
<keyword evidence="1" id="KW-0472">Membrane</keyword>
<reference evidence="2 3" key="1">
    <citation type="journal article" date="2018" name="Microbiome">
        <title>Fine metagenomic profile of the Mediterranean stratified and mixed water columns revealed by assembly and recruitment.</title>
        <authorList>
            <person name="Haro-Moreno J.M."/>
            <person name="Lopez-Perez M."/>
            <person name="De La Torre J.R."/>
            <person name="Picazo A."/>
            <person name="Camacho A."/>
            <person name="Rodriguez-Valera F."/>
        </authorList>
    </citation>
    <scope>NUCLEOTIDE SEQUENCE [LARGE SCALE GENOMIC DNA]</scope>
    <source>
        <strain evidence="2">MED-G55</strain>
    </source>
</reference>
<dbReference type="Proteomes" id="UP000252132">
    <property type="component" value="Unassembled WGS sequence"/>
</dbReference>
<accession>A0A368E1T1</accession>
<evidence type="ECO:0000256" key="1">
    <source>
        <dbReference type="SAM" id="Phobius"/>
    </source>
</evidence>
<dbReference type="Pfam" id="PF11003">
    <property type="entry name" value="DUF2842"/>
    <property type="match status" value="1"/>
</dbReference>
<keyword evidence="1" id="KW-0812">Transmembrane</keyword>
<dbReference type="EMBL" id="QOQF01000003">
    <property type="protein sequence ID" value="RCL78068.1"/>
    <property type="molecule type" value="Genomic_DNA"/>
</dbReference>
<proteinExistence type="predicted"/>